<reference evidence="2 3" key="1">
    <citation type="submission" date="2019-03" db="EMBL/GenBank/DDBJ databases">
        <title>The complete genome sequence of Swingsia samuiensis NBRC107927(T).</title>
        <authorList>
            <person name="Chua K.-O."/>
            <person name="Chan K.-G."/>
            <person name="See-Too W.-S."/>
        </authorList>
    </citation>
    <scope>NUCLEOTIDE SEQUENCE [LARGE SCALE GENOMIC DNA]</scope>
    <source>
        <strain evidence="2 3">AH83</strain>
    </source>
</reference>
<dbReference type="OrthoDB" id="9804725at2"/>
<name>A0A4Y6UKQ9_9PROT</name>
<evidence type="ECO:0000259" key="1">
    <source>
        <dbReference type="PROSITE" id="PS50022"/>
    </source>
</evidence>
<accession>A0A4Y6UKQ9</accession>
<feature type="domain" description="F5/8 type C" evidence="1">
    <location>
        <begin position="308"/>
        <end position="455"/>
    </location>
</feature>
<dbReference type="InterPro" id="IPR008979">
    <property type="entry name" value="Galactose-bd-like_sf"/>
</dbReference>
<dbReference type="RefSeq" id="WP_141460474.1">
    <property type="nucleotide sequence ID" value="NZ_CP038141.1"/>
</dbReference>
<organism evidence="2 3">
    <name type="scientific">Swingsia samuiensis</name>
    <dbReference type="NCBI Taxonomy" id="1293412"/>
    <lineage>
        <taxon>Bacteria</taxon>
        <taxon>Pseudomonadati</taxon>
        <taxon>Pseudomonadota</taxon>
        <taxon>Alphaproteobacteria</taxon>
        <taxon>Acetobacterales</taxon>
        <taxon>Acetobacteraceae</taxon>
        <taxon>Swingsia</taxon>
    </lineage>
</organism>
<proteinExistence type="predicted"/>
<dbReference type="Proteomes" id="UP000316313">
    <property type="component" value="Chromosome"/>
</dbReference>
<dbReference type="PANTHER" id="PTHR45713">
    <property type="entry name" value="FTP DOMAIN-CONTAINING PROTEIN"/>
    <property type="match status" value="1"/>
</dbReference>
<keyword evidence="3" id="KW-1185">Reference proteome</keyword>
<dbReference type="KEGG" id="ssam:E3D00_04950"/>
<evidence type="ECO:0000313" key="3">
    <source>
        <dbReference type="Proteomes" id="UP000316313"/>
    </source>
</evidence>
<dbReference type="EMBL" id="CP038141">
    <property type="protein sequence ID" value="QDH16981.1"/>
    <property type="molecule type" value="Genomic_DNA"/>
</dbReference>
<dbReference type="PROSITE" id="PS50022">
    <property type="entry name" value="FA58C_3"/>
    <property type="match status" value="1"/>
</dbReference>
<gene>
    <name evidence="2" type="ORF">E3D00_04950</name>
</gene>
<sequence length="455" mass="52862">MQKKILIAFRTHYWNEVTDFLARKLYAATLNFDFVVMADETNGIIDTKHFEKVSHTSDMFSAIELPHWPASYNNLHYNGDYVLYDLRKKKPGYDFYVLVENDAIINFDIEGLLVTSLEQNIDFIAKVDEVNSSLHAPYHEKSKRWFKNTGRSFFPFVAVSSNFVDELYAKRLMISKAISNENEWPYCESFVASCALSTEGIKIINLDDIIDTSDYQFMNHKYVFDTKYYRRNSICHPVVGKEFLEKNLIVNHITALFDKKTSLYSGVKAMAQEGDFSFVEKLENIIKEKDISLLERFKDFAFSEKWIEHIPAINLALGKPATQSSVSHYSTHQSVEKDAALLVDGRIIPETKSHTAKEKNPWVQIDLELLAEIRFVVIYVRPVNFHIFNDFFISFSENGFDWEVKYMKTDGVFKDSSDLKPIAIKFKRGNFARFVRVTLDDYEALALNQIEVYSY</sequence>
<dbReference type="InterPro" id="IPR000421">
    <property type="entry name" value="FA58C"/>
</dbReference>
<evidence type="ECO:0000313" key="2">
    <source>
        <dbReference type="EMBL" id="QDH16981.1"/>
    </source>
</evidence>
<dbReference type="InterPro" id="IPR051941">
    <property type="entry name" value="BG_Antigen-Binding_Lectin"/>
</dbReference>
<dbReference type="Gene3D" id="2.60.120.260">
    <property type="entry name" value="Galactose-binding domain-like"/>
    <property type="match status" value="1"/>
</dbReference>
<dbReference type="AlphaFoldDB" id="A0A4Y6UKQ9"/>
<dbReference type="SUPFAM" id="SSF49785">
    <property type="entry name" value="Galactose-binding domain-like"/>
    <property type="match status" value="1"/>
</dbReference>
<dbReference type="PANTHER" id="PTHR45713:SF6">
    <property type="entry name" value="F5_8 TYPE C DOMAIN-CONTAINING PROTEIN"/>
    <property type="match status" value="1"/>
</dbReference>
<protein>
    <submittedName>
        <fullName evidence="2">Discoidin domain-containing protein</fullName>
    </submittedName>
</protein>